<dbReference type="PROSITE" id="PS00885">
    <property type="entry name" value="EPSP_SYNTHASE_2"/>
    <property type="match status" value="1"/>
</dbReference>
<feature type="binding site" evidence="7">
    <location>
        <position position="127"/>
    </location>
    <ligand>
        <name>phosphoenolpyruvate</name>
        <dbReference type="ChEBI" id="CHEBI:58702"/>
    </ligand>
</feature>
<feature type="binding site" evidence="7">
    <location>
        <position position="28"/>
    </location>
    <ligand>
        <name>phosphoenolpyruvate</name>
        <dbReference type="ChEBI" id="CHEBI:58702"/>
    </ligand>
</feature>
<dbReference type="InterPro" id="IPR036968">
    <property type="entry name" value="Enolpyruvate_Tfrase_sf"/>
</dbReference>
<sequence>MTKVHEKDTVAVPCVERASGRVPLPGSKSVTHRAFILAALGDGESTIENALDAEDTRITASALQALGADVSWQGTTVRIRPPQKRWRSPAAAVWVGNSGTSLRLLTGLAAAGRGTFVFDGTQRLRERPIGALADALEALGVTVRFPERRGYPPVVIESRGLRGGTVCVDASQSSQYLSSVLLAVTRASGPVTVSWREVSSFPYVEVTLQMMARAGLMFRKTGPSEIVVEAPQVVRSFHYTVEGDCSSASYFWAAAALTAGSVLTYPVSHETLQGDCAFLDVLTSMGCRVEWTEEGVGVHGPKELRPVDVDMNRMPDMVPTLAVVASCAEGTSRIRNVAHLRIKESDRLKAVAAELSKLGVRVEEWPDGLVIQGPPRHGAVIETYDDHRIAMSFAVLGLRVPGMVILEPRTVRKSFPGFWDTLFELVHGST</sequence>
<feature type="binding site" evidence="7">
    <location>
        <position position="388"/>
    </location>
    <ligand>
        <name>phosphoenolpyruvate</name>
        <dbReference type="ChEBI" id="CHEBI:58702"/>
    </ligand>
</feature>
<comment type="subunit">
    <text evidence="7">Monomer.</text>
</comment>
<dbReference type="GO" id="GO:0008652">
    <property type="term" value="P:amino acid biosynthetic process"/>
    <property type="evidence" value="ECO:0007669"/>
    <property type="project" value="UniProtKB-KW"/>
</dbReference>
<dbReference type="PANTHER" id="PTHR21090:SF5">
    <property type="entry name" value="PENTAFUNCTIONAL AROM POLYPEPTIDE"/>
    <property type="match status" value="1"/>
</dbReference>
<dbReference type="GO" id="GO:0009423">
    <property type="term" value="P:chorismate biosynthetic process"/>
    <property type="evidence" value="ECO:0007669"/>
    <property type="project" value="UniProtKB-UniRule"/>
</dbReference>
<keyword evidence="5 7" id="KW-0057">Aromatic amino acid biosynthesis</keyword>
<evidence type="ECO:0000256" key="5">
    <source>
        <dbReference type="ARBA" id="ARBA00023141"/>
    </source>
</evidence>
<feature type="binding site" evidence="7">
    <location>
        <position position="28"/>
    </location>
    <ligand>
        <name>3-phosphoshikimate</name>
        <dbReference type="ChEBI" id="CHEBI:145989"/>
    </ligand>
</feature>
<feature type="binding site" evidence="7">
    <location>
        <position position="343"/>
    </location>
    <ligand>
        <name>3-phosphoshikimate</name>
        <dbReference type="ChEBI" id="CHEBI:145989"/>
    </ligand>
</feature>
<feature type="domain" description="Enolpyruvate transferase" evidence="8">
    <location>
        <begin position="17"/>
        <end position="422"/>
    </location>
</feature>
<dbReference type="Gene3D" id="3.65.10.10">
    <property type="entry name" value="Enolpyruvate transferase domain"/>
    <property type="match status" value="2"/>
</dbReference>
<keyword evidence="10" id="KW-1185">Reference proteome</keyword>
<dbReference type="GO" id="GO:0003866">
    <property type="term" value="F:3-phosphoshikimate 1-carboxyvinyltransferase activity"/>
    <property type="evidence" value="ECO:0007669"/>
    <property type="project" value="UniProtKB-UniRule"/>
</dbReference>
<comment type="function">
    <text evidence="7">Catalyzes the transfer of the enolpyruvyl moiety of phosphoenolpyruvate (PEP) to the 5-hydroxyl of shikimate-3-phosphate (S3P) to produce enolpyruvyl shikimate-3-phosphate and inorganic phosphate.</text>
</comment>
<dbReference type="InterPro" id="IPR013792">
    <property type="entry name" value="RNA3'P_cycl/enolpyr_Trfase_a/b"/>
</dbReference>
<dbReference type="EMBL" id="FQVB01000004">
    <property type="protein sequence ID" value="SHE46537.1"/>
    <property type="molecule type" value="Genomic_DNA"/>
</dbReference>
<gene>
    <name evidence="7" type="primary">aroA</name>
    <name evidence="9" type="ORF">SAMN02745206_00344</name>
</gene>
<organism evidence="9 10">
    <name type="scientific">Desulfacinum infernum DSM 9756</name>
    <dbReference type="NCBI Taxonomy" id="1121391"/>
    <lineage>
        <taxon>Bacteria</taxon>
        <taxon>Pseudomonadati</taxon>
        <taxon>Thermodesulfobacteriota</taxon>
        <taxon>Syntrophobacteria</taxon>
        <taxon>Syntrophobacterales</taxon>
        <taxon>Syntrophobacteraceae</taxon>
        <taxon>Desulfacinum</taxon>
    </lineage>
</organism>
<evidence type="ECO:0000256" key="7">
    <source>
        <dbReference type="HAMAP-Rule" id="MF_00210"/>
    </source>
</evidence>
<dbReference type="CDD" id="cd01556">
    <property type="entry name" value="EPSP_synthase"/>
    <property type="match status" value="1"/>
</dbReference>
<accession>A0A1M4TQJ5</accession>
<evidence type="ECO:0000256" key="4">
    <source>
        <dbReference type="ARBA" id="ARBA00022679"/>
    </source>
</evidence>
<dbReference type="UniPathway" id="UPA00053">
    <property type="reaction ID" value="UER00089"/>
</dbReference>
<dbReference type="Proteomes" id="UP000184076">
    <property type="component" value="Unassembled WGS sequence"/>
</dbReference>
<evidence type="ECO:0000256" key="6">
    <source>
        <dbReference type="ARBA" id="ARBA00044633"/>
    </source>
</evidence>
<feature type="binding site" evidence="7">
    <location>
        <position position="316"/>
    </location>
    <ligand>
        <name>3-phosphoshikimate</name>
        <dbReference type="ChEBI" id="CHEBI:145989"/>
    </ligand>
</feature>
<feature type="binding site" evidence="7">
    <location>
        <position position="347"/>
    </location>
    <ligand>
        <name>phosphoenolpyruvate</name>
        <dbReference type="ChEBI" id="CHEBI:58702"/>
    </ligand>
</feature>
<dbReference type="OrthoDB" id="9809920at2"/>
<dbReference type="InterPro" id="IPR001986">
    <property type="entry name" value="Enolpyruvate_Tfrase_dom"/>
</dbReference>
<feature type="binding site" evidence="7">
    <location>
        <position position="200"/>
    </location>
    <ligand>
        <name>3-phosphoshikimate</name>
        <dbReference type="ChEBI" id="CHEBI:145989"/>
    </ligand>
</feature>
<dbReference type="SUPFAM" id="SSF55205">
    <property type="entry name" value="EPT/RTPC-like"/>
    <property type="match status" value="1"/>
</dbReference>
<comment type="catalytic activity">
    <reaction evidence="6">
        <text>3-phosphoshikimate + phosphoenolpyruvate = 5-O-(1-carboxyvinyl)-3-phosphoshikimate + phosphate</text>
        <dbReference type="Rhea" id="RHEA:21256"/>
        <dbReference type="ChEBI" id="CHEBI:43474"/>
        <dbReference type="ChEBI" id="CHEBI:57701"/>
        <dbReference type="ChEBI" id="CHEBI:58702"/>
        <dbReference type="ChEBI" id="CHEBI:145989"/>
        <dbReference type="EC" id="2.5.1.19"/>
    </reaction>
    <physiologicalReaction direction="left-to-right" evidence="6">
        <dbReference type="Rhea" id="RHEA:21257"/>
    </physiologicalReaction>
</comment>
<dbReference type="GO" id="GO:0005737">
    <property type="term" value="C:cytoplasm"/>
    <property type="evidence" value="ECO:0007669"/>
    <property type="project" value="UniProtKB-SubCell"/>
</dbReference>
<evidence type="ECO:0000313" key="9">
    <source>
        <dbReference type="EMBL" id="SHE46537.1"/>
    </source>
</evidence>
<feature type="binding site" evidence="7">
    <location>
        <position position="175"/>
    </location>
    <ligand>
        <name>3-phosphoshikimate</name>
        <dbReference type="ChEBI" id="CHEBI:145989"/>
    </ligand>
</feature>
<protein>
    <recommendedName>
        <fullName evidence="7">3-phosphoshikimate 1-carboxyvinyltransferase</fullName>
        <ecNumber evidence="7">2.5.1.19</ecNumber>
    </recommendedName>
    <alternativeName>
        <fullName evidence="7">5-enolpyruvylshikimate-3-phosphate synthase</fullName>
        <shortName evidence="7">EPSP synthase</shortName>
        <shortName evidence="7">EPSPS</shortName>
    </alternativeName>
</protein>
<dbReference type="InterPro" id="IPR023193">
    <property type="entry name" value="EPSP_synthase_CS"/>
</dbReference>
<name>A0A1M4TQJ5_9BACT</name>
<dbReference type="NCBIfam" id="TIGR01356">
    <property type="entry name" value="aroA"/>
    <property type="match status" value="1"/>
</dbReference>
<comment type="subcellular location">
    <subcellularLocation>
        <location evidence="7">Cytoplasm</location>
    </subcellularLocation>
</comment>
<dbReference type="PANTHER" id="PTHR21090">
    <property type="entry name" value="AROM/DEHYDROQUINATE SYNTHASE"/>
    <property type="match status" value="1"/>
</dbReference>
<evidence type="ECO:0000256" key="3">
    <source>
        <dbReference type="ARBA" id="ARBA00022605"/>
    </source>
</evidence>
<comment type="pathway">
    <text evidence="1 7">Metabolic intermediate biosynthesis; chorismate biosynthesis; chorismate from D-erythrose 4-phosphate and phosphoenolpyruvate: step 6/7.</text>
</comment>
<comment type="similarity">
    <text evidence="2 7">Belongs to the EPSP synthase family.</text>
</comment>
<feature type="active site" description="Proton acceptor" evidence="7">
    <location>
        <position position="316"/>
    </location>
</feature>
<comment type="caution">
    <text evidence="7">Lacks conserved residue(s) required for the propagation of feature annotation.</text>
</comment>
<evidence type="ECO:0000259" key="8">
    <source>
        <dbReference type="Pfam" id="PF00275"/>
    </source>
</evidence>
<feature type="binding site" evidence="7">
    <location>
        <position position="29"/>
    </location>
    <ligand>
        <name>3-phosphoshikimate</name>
        <dbReference type="ChEBI" id="CHEBI:145989"/>
    </ligand>
</feature>
<evidence type="ECO:0000256" key="2">
    <source>
        <dbReference type="ARBA" id="ARBA00009948"/>
    </source>
</evidence>
<feature type="binding site" evidence="7">
    <location>
        <position position="99"/>
    </location>
    <ligand>
        <name>phosphoenolpyruvate</name>
        <dbReference type="ChEBI" id="CHEBI:58702"/>
    </ligand>
</feature>
<dbReference type="Pfam" id="PF00275">
    <property type="entry name" value="EPSP_synthase"/>
    <property type="match status" value="1"/>
</dbReference>
<feature type="binding site" evidence="7">
    <location>
        <position position="33"/>
    </location>
    <ligand>
        <name>3-phosphoshikimate</name>
        <dbReference type="ChEBI" id="CHEBI:145989"/>
    </ligand>
</feature>
<feature type="binding site" evidence="7">
    <location>
        <position position="413"/>
    </location>
    <ligand>
        <name>phosphoenolpyruvate</name>
        <dbReference type="ChEBI" id="CHEBI:58702"/>
    </ligand>
</feature>
<keyword evidence="3 7" id="KW-0028">Amino-acid biosynthesis</keyword>
<dbReference type="GO" id="GO:0009073">
    <property type="term" value="P:aromatic amino acid family biosynthetic process"/>
    <property type="evidence" value="ECO:0007669"/>
    <property type="project" value="UniProtKB-KW"/>
</dbReference>
<evidence type="ECO:0000256" key="1">
    <source>
        <dbReference type="ARBA" id="ARBA00004811"/>
    </source>
</evidence>
<dbReference type="RefSeq" id="WP_084075884.1">
    <property type="nucleotide sequence ID" value="NZ_FQVB01000004.1"/>
</dbReference>
<dbReference type="STRING" id="1121391.SAMN02745206_00344"/>
<dbReference type="HAMAP" id="MF_00210">
    <property type="entry name" value="EPSP_synth"/>
    <property type="match status" value="1"/>
</dbReference>
<reference evidence="10" key="1">
    <citation type="submission" date="2016-11" db="EMBL/GenBank/DDBJ databases">
        <authorList>
            <person name="Varghese N."/>
            <person name="Submissions S."/>
        </authorList>
    </citation>
    <scope>NUCLEOTIDE SEQUENCE [LARGE SCALE GENOMIC DNA]</scope>
    <source>
        <strain evidence="10">DSM 9756</strain>
    </source>
</reference>
<dbReference type="AlphaFoldDB" id="A0A1M4TQJ5"/>
<dbReference type="EC" id="2.5.1.19" evidence="7"/>
<dbReference type="InterPro" id="IPR006264">
    <property type="entry name" value="EPSP_synthase"/>
</dbReference>
<feature type="binding site" evidence="7">
    <location>
        <position position="173"/>
    </location>
    <ligand>
        <name>3-phosphoshikimate</name>
        <dbReference type="ChEBI" id="CHEBI:145989"/>
    </ligand>
</feature>
<proteinExistence type="inferred from homology"/>
<feature type="binding site" evidence="7">
    <location>
        <position position="174"/>
    </location>
    <ligand>
        <name>3-phosphoshikimate</name>
        <dbReference type="ChEBI" id="CHEBI:145989"/>
    </ligand>
</feature>
<keyword evidence="7" id="KW-0963">Cytoplasm</keyword>
<feature type="binding site" evidence="7">
    <location>
        <position position="175"/>
    </location>
    <ligand>
        <name>phosphoenolpyruvate</name>
        <dbReference type="ChEBI" id="CHEBI:58702"/>
    </ligand>
</feature>
<evidence type="ECO:0000313" key="10">
    <source>
        <dbReference type="Proteomes" id="UP000184076"/>
    </source>
</evidence>
<dbReference type="PROSITE" id="PS00104">
    <property type="entry name" value="EPSP_SYNTHASE_1"/>
    <property type="match status" value="1"/>
</dbReference>
<keyword evidence="4 7" id="KW-0808">Transferase</keyword>
<dbReference type="PIRSF" id="PIRSF000505">
    <property type="entry name" value="EPSPS"/>
    <property type="match status" value="1"/>
</dbReference>